<evidence type="ECO:0000256" key="1">
    <source>
        <dbReference type="SAM" id="MobiDB-lite"/>
    </source>
</evidence>
<gene>
    <name evidence="2" type="ORF">CCAP1982_LOCUS20106</name>
</gene>
<dbReference type="EMBL" id="CAJHJT010000056">
    <property type="protein sequence ID" value="CAD7011995.1"/>
    <property type="molecule type" value="Genomic_DNA"/>
</dbReference>
<feature type="compositionally biased region" description="Basic and acidic residues" evidence="1">
    <location>
        <begin position="63"/>
        <end position="73"/>
    </location>
</feature>
<proteinExistence type="predicted"/>
<evidence type="ECO:0000313" key="2">
    <source>
        <dbReference type="EMBL" id="CAD7011995.1"/>
    </source>
</evidence>
<name>A0A811V7Y0_CERCA</name>
<feature type="region of interest" description="Disordered" evidence="1">
    <location>
        <begin position="48"/>
        <end position="77"/>
    </location>
</feature>
<dbReference type="AlphaFoldDB" id="A0A811V7Y0"/>
<keyword evidence="3" id="KW-1185">Reference proteome</keyword>
<organism evidence="2 3">
    <name type="scientific">Ceratitis capitata</name>
    <name type="common">Mediterranean fruit fly</name>
    <name type="synonym">Tephritis capitata</name>
    <dbReference type="NCBI Taxonomy" id="7213"/>
    <lineage>
        <taxon>Eukaryota</taxon>
        <taxon>Metazoa</taxon>
        <taxon>Ecdysozoa</taxon>
        <taxon>Arthropoda</taxon>
        <taxon>Hexapoda</taxon>
        <taxon>Insecta</taxon>
        <taxon>Pterygota</taxon>
        <taxon>Neoptera</taxon>
        <taxon>Endopterygota</taxon>
        <taxon>Diptera</taxon>
        <taxon>Brachycera</taxon>
        <taxon>Muscomorpha</taxon>
        <taxon>Tephritoidea</taxon>
        <taxon>Tephritidae</taxon>
        <taxon>Ceratitis</taxon>
        <taxon>Ceratitis</taxon>
    </lineage>
</organism>
<protein>
    <submittedName>
        <fullName evidence="2">(Mediterranean fruit fly) hypothetical protein</fullName>
    </submittedName>
</protein>
<evidence type="ECO:0000313" key="3">
    <source>
        <dbReference type="Proteomes" id="UP000606786"/>
    </source>
</evidence>
<sequence>MERRKHEVTQESILLLTVGDKQEDRQPNCKEPHSAFFMCRSVLQDSQRQYRQVRPAAQPKAQTETKHPSKPDYNDNNARKIKLKTLNAMPNLTIDVEVNTGYGFQVEVKPRISYDDYIK</sequence>
<dbReference type="Proteomes" id="UP000606786">
    <property type="component" value="Unassembled WGS sequence"/>
</dbReference>
<reference evidence="2" key="1">
    <citation type="submission" date="2020-11" db="EMBL/GenBank/DDBJ databases">
        <authorList>
            <person name="Whitehead M."/>
        </authorList>
    </citation>
    <scope>NUCLEOTIDE SEQUENCE</scope>
    <source>
        <strain evidence="2">EGII</strain>
    </source>
</reference>
<accession>A0A811V7Y0</accession>
<comment type="caution">
    <text evidence="2">The sequence shown here is derived from an EMBL/GenBank/DDBJ whole genome shotgun (WGS) entry which is preliminary data.</text>
</comment>